<dbReference type="GeneID" id="54993252"/>
<feature type="compositionally biased region" description="Acidic residues" evidence="1">
    <location>
        <begin position="102"/>
        <end position="115"/>
    </location>
</feature>
<evidence type="ECO:0000313" key="2">
    <source>
        <dbReference type="EMBL" id="AWY05279.1"/>
    </source>
</evidence>
<sequence length="214" mass="23112">MHNDGTGPRYDRPRRPRTITRDEVRRPAEPTEWESYQALLAQGMDDAEARTTIWPDNALIYGTGEDGEPVLLPVGEDGLTEVPEGFAEGDPYPVPEPTGDTADGEDDDTEEEPETESTAGDAADGAGEPETPEVTPEATDAENAAEEATEPAEADDATEPEAEPEPEAVADLGYEPADHNRNDVQAYLAEHPDQTEFVLDRERNGKARVSLIGA</sequence>
<keyword evidence="3" id="KW-1185">Reference proteome</keyword>
<dbReference type="RefSeq" id="YP_009802697.1">
    <property type="nucleotide sequence ID" value="NC_047987.1"/>
</dbReference>
<evidence type="ECO:0000313" key="3">
    <source>
        <dbReference type="Proteomes" id="UP000250535"/>
    </source>
</evidence>
<feature type="region of interest" description="Disordered" evidence="1">
    <location>
        <begin position="59"/>
        <end position="184"/>
    </location>
</feature>
<evidence type="ECO:0000256" key="1">
    <source>
        <dbReference type="SAM" id="MobiDB-lite"/>
    </source>
</evidence>
<gene>
    <name evidence="2" type="primary">25</name>
    <name evidence="2" type="ORF">SEA_MEMENTOMORI_25</name>
</gene>
<accession>A0A2Z4Q686</accession>
<feature type="compositionally biased region" description="Acidic residues" evidence="1">
    <location>
        <begin position="139"/>
        <end position="168"/>
    </location>
</feature>
<name>A0A2Z4Q686_9CAUD</name>
<dbReference type="KEGG" id="vg:54993252"/>
<feature type="compositionally biased region" description="Low complexity" evidence="1">
    <location>
        <begin position="116"/>
        <end position="138"/>
    </location>
</feature>
<dbReference type="EMBL" id="MH271303">
    <property type="protein sequence ID" value="AWY05279.1"/>
    <property type="molecule type" value="Genomic_DNA"/>
</dbReference>
<protein>
    <submittedName>
        <fullName evidence="2">Uncharacterized protein</fullName>
    </submittedName>
</protein>
<dbReference type="Proteomes" id="UP000250535">
    <property type="component" value="Segment"/>
</dbReference>
<organism evidence="2 3">
    <name type="scientific">Microbacterium phage MementoMori</name>
    <dbReference type="NCBI Taxonomy" id="2201436"/>
    <lineage>
        <taxon>Viruses</taxon>
        <taxon>Duplodnaviria</taxon>
        <taxon>Heunggongvirae</taxon>
        <taxon>Uroviricota</taxon>
        <taxon>Caudoviricetes</taxon>
        <taxon>Kutznervirinae</taxon>
        <taxon>Mementomorivirus</taxon>
        <taxon>Mementomorivirus mementomori</taxon>
    </lineage>
</organism>
<feature type="compositionally biased region" description="Basic and acidic residues" evidence="1">
    <location>
        <begin position="1"/>
        <end position="29"/>
    </location>
</feature>
<reference evidence="2 3" key="1">
    <citation type="submission" date="2018-04" db="EMBL/GenBank/DDBJ databases">
        <authorList>
            <person name="Harrington T."/>
            <person name="Washburn E."/>
            <person name="Bricker J."/>
            <person name="McKinney A."/>
            <person name="Betsko A.J."/>
            <person name="Garlena R.A."/>
            <person name="Russell D.A."/>
            <person name="Pope W.A."/>
            <person name="Jacobs-Sera D."/>
            <person name="Hatfull G.F."/>
        </authorList>
    </citation>
    <scope>NUCLEOTIDE SEQUENCE [LARGE SCALE GENOMIC DNA]</scope>
</reference>
<proteinExistence type="predicted"/>
<feature type="region of interest" description="Disordered" evidence="1">
    <location>
        <begin position="1"/>
        <end position="31"/>
    </location>
</feature>